<dbReference type="Pfam" id="PF15919">
    <property type="entry name" value="HicB_lk_antitox"/>
    <property type="match status" value="1"/>
</dbReference>
<accession>A0A964FHQ0</accession>
<dbReference type="Proteomes" id="UP000729733">
    <property type="component" value="Unassembled WGS sequence"/>
</dbReference>
<organism evidence="2 3">
    <name type="scientific">Waterburya agarophytonicola KI4</name>
    <dbReference type="NCBI Taxonomy" id="2874699"/>
    <lineage>
        <taxon>Bacteria</taxon>
        <taxon>Bacillati</taxon>
        <taxon>Cyanobacteriota</taxon>
        <taxon>Cyanophyceae</taxon>
        <taxon>Pleurocapsales</taxon>
        <taxon>Hyellaceae</taxon>
        <taxon>Waterburya</taxon>
        <taxon>Waterburya agarophytonicola</taxon>
    </lineage>
</organism>
<evidence type="ECO:0000313" key="2">
    <source>
        <dbReference type="EMBL" id="MCC0179247.1"/>
    </source>
</evidence>
<dbReference type="EMBL" id="JADWDC010000074">
    <property type="protein sequence ID" value="MCC0179247.1"/>
    <property type="molecule type" value="Genomic_DNA"/>
</dbReference>
<reference evidence="2" key="1">
    <citation type="journal article" date="2021" name="Antonie Van Leeuwenhoek">
        <title>Draft genome and description of Waterburya agarophytonicola gen. nov. sp. nov. (Pleurocapsales, Cyanobacteria): a seaweed symbiont.</title>
        <authorList>
            <person name="Bonthond G."/>
            <person name="Shalygin S."/>
            <person name="Bayer T."/>
            <person name="Weinberger F."/>
        </authorList>
    </citation>
    <scope>NUCLEOTIDE SEQUENCE</scope>
    <source>
        <strain evidence="2">KI4</strain>
    </source>
</reference>
<dbReference type="SUPFAM" id="SSF143100">
    <property type="entry name" value="TTHA1013/TTHA0281-like"/>
    <property type="match status" value="1"/>
</dbReference>
<proteinExistence type="predicted"/>
<dbReference type="PANTHER" id="PTHR34504">
    <property type="entry name" value="ANTITOXIN HICB"/>
    <property type="match status" value="1"/>
</dbReference>
<dbReference type="InterPro" id="IPR031807">
    <property type="entry name" value="HicB-like"/>
</dbReference>
<gene>
    <name evidence="2" type="ORF">I4641_19985</name>
</gene>
<comment type="caution">
    <text evidence="2">The sequence shown here is derived from an EMBL/GenBank/DDBJ whole genome shotgun (WGS) entry which is preliminary data.</text>
</comment>
<evidence type="ECO:0000313" key="3">
    <source>
        <dbReference type="Proteomes" id="UP000729733"/>
    </source>
</evidence>
<dbReference type="AlphaFoldDB" id="A0A964FHQ0"/>
<keyword evidence="3" id="KW-1185">Reference proteome</keyword>
<sequence length="74" mass="8446">MMNLKYQMIIQWSEEDNLYLVALPDFPGQQWSTHGKTYEEAAINGKEVLELMIESYAESNEPLPEPTVVNEVAA</sequence>
<protein>
    <submittedName>
        <fullName evidence="2">Type II toxin-antitoxin system HicB family antitoxin</fullName>
    </submittedName>
</protein>
<dbReference type="InterPro" id="IPR051404">
    <property type="entry name" value="TA_system_antitoxin"/>
</dbReference>
<dbReference type="Gene3D" id="3.30.160.250">
    <property type="match status" value="1"/>
</dbReference>
<dbReference type="InterPro" id="IPR035069">
    <property type="entry name" value="TTHA1013/TTHA0281-like"/>
</dbReference>
<name>A0A964FHQ0_9CYAN</name>
<feature type="domain" description="HicB-like antitoxin of toxin-antitoxin system" evidence="1">
    <location>
        <begin position="6"/>
        <end position="73"/>
    </location>
</feature>
<dbReference type="PANTHER" id="PTHR34504:SF2">
    <property type="entry name" value="UPF0150 PROTEIN SSL0259"/>
    <property type="match status" value="1"/>
</dbReference>
<evidence type="ECO:0000259" key="1">
    <source>
        <dbReference type="Pfam" id="PF15919"/>
    </source>
</evidence>